<reference evidence="4" key="1">
    <citation type="submission" date="2018-11" db="EMBL/GenBank/DDBJ databases">
        <title>Complete genome sequence of Paenibacillus sp. ML311-T8.</title>
        <authorList>
            <person name="Nam Y.-D."/>
            <person name="Kang J."/>
            <person name="Chung W.-H."/>
            <person name="Park Y.S."/>
        </authorList>
    </citation>
    <scope>NUCLEOTIDE SEQUENCE [LARGE SCALE GENOMIC DNA]</scope>
    <source>
        <strain evidence="4">ML311-T8</strain>
    </source>
</reference>
<proteinExistence type="predicted"/>
<accession>A0A6B8RMC5</accession>
<keyword evidence="1" id="KW-0472">Membrane</keyword>
<gene>
    <name evidence="3" type="ORF">EHS13_18270</name>
</gene>
<dbReference type="EMBL" id="CP034235">
    <property type="protein sequence ID" value="QGQ96685.1"/>
    <property type="molecule type" value="Genomic_DNA"/>
</dbReference>
<feature type="transmembrane region" description="Helical" evidence="1">
    <location>
        <begin position="78"/>
        <end position="100"/>
    </location>
</feature>
<dbReference type="InterPro" id="IPR012340">
    <property type="entry name" value="NA-bd_OB-fold"/>
</dbReference>
<dbReference type="AlphaFoldDB" id="A0A6B8RMC5"/>
<dbReference type="Proteomes" id="UP000426246">
    <property type="component" value="Chromosome"/>
</dbReference>
<feature type="domain" description="Membrane protein NfeD2 N-terminal transmembrane" evidence="2">
    <location>
        <begin position="2"/>
        <end position="107"/>
    </location>
</feature>
<evidence type="ECO:0000259" key="2">
    <source>
        <dbReference type="Pfam" id="PF25842"/>
    </source>
</evidence>
<dbReference type="Gene3D" id="2.40.50.140">
    <property type="entry name" value="Nucleic acid-binding proteins"/>
    <property type="match status" value="1"/>
</dbReference>
<sequence>MLTFYIICFWVGLILTLITTIFGGNGGHSLNLEVDMDSGDSGQGGHGHSPINFTTILAFLTGFGGTGYILLKYNGLSGILILLIAAGIGLVIAAALFMFLSKVLMRDEHLMKLENYQIEGTLGTVTTAIPLHGTGELKYILGGTTRSIGVKEQNGQEISRGTKVVIVGMEKGIAIVTPFEELD</sequence>
<feature type="transmembrane region" description="Helical" evidence="1">
    <location>
        <begin position="51"/>
        <end position="71"/>
    </location>
</feature>
<dbReference type="OrthoDB" id="2662457at2"/>
<keyword evidence="1" id="KW-1133">Transmembrane helix</keyword>
<keyword evidence="4" id="KW-1185">Reference proteome</keyword>
<keyword evidence="1" id="KW-0812">Transmembrane</keyword>
<name>A0A6B8RMC5_9BACL</name>
<evidence type="ECO:0000313" key="4">
    <source>
        <dbReference type="Proteomes" id="UP000426246"/>
    </source>
</evidence>
<protein>
    <recommendedName>
        <fullName evidence="2">Membrane protein NfeD2 N-terminal transmembrane domain-containing protein</fullName>
    </recommendedName>
</protein>
<organism evidence="3 4">
    <name type="scientific">Paenibacillus psychroresistens</name>
    <dbReference type="NCBI Taxonomy" id="1778678"/>
    <lineage>
        <taxon>Bacteria</taxon>
        <taxon>Bacillati</taxon>
        <taxon>Bacillota</taxon>
        <taxon>Bacilli</taxon>
        <taxon>Bacillales</taxon>
        <taxon>Paenibacillaceae</taxon>
        <taxon>Paenibacillus</taxon>
    </lineage>
</organism>
<dbReference type="RefSeq" id="WP_155701758.1">
    <property type="nucleotide sequence ID" value="NZ_CP034235.1"/>
</dbReference>
<dbReference type="KEGG" id="ppsc:EHS13_18270"/>
<evidence type="ECO:0000256" key="1">
    <source>
        <dbReference type="SAM" id="Phobius"/>
    </source>
</evidence>
<dbReference type="InterPro" id="IPR058653">
    <property type="entry name" value="NfeD2_TM"/>
</dbReference>
<evidence type="ECO:0000313" key="3">
    <source>
        <dbReference type="EMBL" id="QGQ96685.1"/>
    </source>
</evidence>
<dbReference type="Pfam" id="PF25842">
    <property type="entry name" value="NfeD_TM"/>
    <property type="match status" value="1"/>
</dbReference>